<name>A0A382NIW8_9ZZZZ</name>
<proteinExistence type="predicted"/>
<evidence type="ECO:0000256" key="1">
    <source>
        <dbReference type="SAM" id="MobiDB-lite"/>
    </source>
</evidence>
<reference evidence="2" key="1">
    <citation type="submission" date="2018-05" db="EMBL/GenBank/DDBJ databases">
        <authorList>
            <person name="Lanie J.A."/>
            <person name="Ng W.-L."/>
            <person name="Kazmierczak K.M."/>
            <person name="Andrzejewski T.M."/>
            <person name="Davidsen T.M."/>
            <person name="Wayne K.J."/>
            <person name="Tettelin H."/>
            <person name="Glass J.I."/>
            <person name="Rusch D."/>
            <person name="Podicherti R."/>
            <person name="Tsui H.-C.T."/>
            <person name="Winkler M.E."/>
        </authorList>
    </citation>
    <scope>NUCLEOTIDE SEQUENCE</scope>
</reference>
<gene>
    <name evidence="2" type="ORF">METZ01_LOCUS312385</name>
</gene>
<dbReference type="AlphaFoldDB" id="A0A382NIW8"/>
<dbReference type="GO" id="GO:0006779">
    <property type="term" value="P:porphyrin-containing compound biosynthetic process"/>
    <property type="evidence" value="ECO:0007669"/>
    <property type="project" value="InterPro"/>
</dbReference>
<dbReference type="SUPFAM" id="SSF102886">
    <property type="entry name" value="Coproporphyrinogen III oxidase"/>
    <property type="match status" value="1"/>
</dbReference>
<dbReference type="InterPro" id="IPR036406">
    <property type="entry name" value="Coprogen_oxidase_aer_sf"/>
</dbReference>
<dbReference type="EMBL" id="UINC01099904">
    <property type="protein sequence ID" value="SVC59531.1"/>
    <property type="molecule type" value="Genomic_DNA"/>
</dbReference>
<dbReference type="GO" id="GO:0004109">
    <property type="term" value="F:coproporphyrinogen oxidase activity"/>
    <property type="evidence" value="ECO:0007669"/>
    <property type="project" value="InterPro"/>
</dbReference>
<accession>A0A382NIW8</accession>
<feature type="region of interest" description="Disordered" evidence="1">
    <location>
        <begin position="104"/>
        <end position="125"/>
    </location>
</feature>
<sequence>SDYDIKVARGKVIEKGGRTLNITKKPTRSFQRENLWSRYYLLDAHPKSPLVGMLHAAIVIQFFPDDTATIAGFLDVLQTAHQEKDLAYIKQTMDQVYEKYGVDPTPHRRLSSEGHDEDDPMSTDNRFRRKTTMVGGSFYGAPLMSVTEGNFGFMTEAYETMLEAYLTVVERRINDPYTEQDLAAQDAMRKNWLQDRFFSDPFTTSVTPYEAWSLYSLPPTVKF</sequence>
<evidence type="ECO:0000313" key="2">
    <source>
        <dbReference type="EMBL" id="SVC59531.1"/>
    </source>
</evidence>
<organism evidence="2">
    <name type="scientific">marine metagenome</name>
    <dbReference type="NCBI Taxonomy" id="408172"/>
    <lineage>
        <taxon>unclassified sequences</taxon>
        <taxon>metagenomes</taxon>
        <taxon>ecological metagenomes</taxon>
    </lineage>
</organism>
<feature type="non-terminal residue" evidence="2">
    <location>
        <position position="1"/>
    </location>
</feature>
<protein>
    <submittedName>
        <fullName evidence="2">Uncharacterized protein</fullName>
    </submittedName>
</protein>
<dbReference type="Gene3D" id="3.40.1500.10">
    <property type="entry name" value="Coproporphyrinogen III oxidase, aerobic"/>
    <property type="match status" value="1"/>
</dbReference>